<comment type="caution">
    <text evidence="2">The sequence shown here is derived from an EMBL/GenBank/DDBJ whole genome shotgun (WGS) entry which is preliminary data.</text>
</comment>
<accession>A0A9D7XRP8</accession>
<protein>
    <submittedName>
        <fullName evidence="2">T9SS type A sorting domain-containing protein</fullName>
    </submittedName>
</protein>
<dbReference type="InterPro" id="IPR026444">
    <property type="entry name" value="Secre_tail"/>
</dbReference>
<proteinExistence type="predicted"/>
<evidence type="ECO:0000259" key="1">
    <source>
        <dbReference type="Pfam" id="PF18962"/>
    </source>
</evidence>
<feature type="domain" description="Secretion system C-terminal sorting" evidence="1">
    <location>
        <begin position="213"/>
        <end position="279"/>
    </location>
</feature>
<sequence length="283" mass="31984">MNKIIILIITLIELDCQPMKAQSFEIPIHFEDSAGNRDTIILGYDISASYAIDPGFGEIDLLDSAYTNDFEVRAALYDYGFAHGDLTRNLESKKMIIGYVCYDSTYFDEANSFMVVMKTNHWPINISWDKSLFLESCNKLQIIDCTAGAWFDVCGGGHPYLLFEMNKSDTASYYDTEFKIETGEDTLSVLFFSFFNDIWSSVSGETIKKKIRVFPNPTNESVYLDYPIASADKIIITDISGRTIPFILSNQVLDLKDAPEGIYILTITLHTGETVVTKIFKTK</sequence>
<dbReference type="Proteomes" id="UP000808337">
    <property type="component" value="Unassembled WGS sequence"/>
</dbReference>
<evidence type="ECO:0000313" key="3">
    <source>
        <dbReference type="Proteomes" id="UP000808337"/>
    </source>
</evidence>
<gene>
    <name evidence="2" type="ORF">IPP15_18160</name>
</gene>
<reference evidence="2 3" key="1">
    <citation type="submission" date="2020-10" db="EMBL/GenBank/DDBJ databases">
        <title>Connecting structure to function with the recovery of over 1000 high-quality activated sludge metagenome-assembled genomes encoding full-length rRNA genes using long-read sequencing.</title>
        <authorList>
            <person name="Singleton C.M."/>
            <person name="Petriglieri F."/>
            <person name="Kristensen J.M."/>
            <person name="Kirkegaard R.H."/>
            <person name="Michaelsen T.Y."/>
            <person name="Andersen M.H."/>
            <person name="Karst S.M."/>
            <person name="Dueholm M.S."/>
            <person name="Nielsen P.H."/>
            <person name="Albertsen M."/>
        </authorList>
    </citation>
    <scope>NUCLEOTIDE SEQUENCE [LARGE SCALE GENOMIC DNA]</scope>
    <source>
        <strain evidence="2">Ribe_18-Q3-R11-54_MAXAC.273</strain>
    </source>
</reference>
<dbReference type="AlphaFoldDB" id="A0A9D7XRP8"/>
<dbReference type="Pfam" id="PF18962">
    <property type="entry name" value="Por_Secre_tail"/>
    <property type="match status" value="1"/>
</dbReference>
<organism evidence="2 3">
    <name type="scientific">Candidatus Opimibacter skivensis</name>
    <dbReference type="NCBI Taxonomy" id="2982028"/>
    <lineage>
        <taxon>Bacteria</taxon>
        <taxon>Pseudomonadati</taxon>
        <taxon>Bacteroidota</taxon>
        <taxon>Saprospiria</taxon>
        <taxon>Saprospirales</taxon>
        <taxon>Saprospiraceae</taxon>
        <taxon>Candidatus Opimibacter</taxon>
    </lineage>
</organism>
<dbReference type="NCBIfam" id="TIGR04183">
    <property type="entry name" value="Por_Secre_tail"/>
    <property type="match status" value="1"/>
</dbReference>
<name>A0A9D7XRP8_9BACT</name>
<evidence type="ECO:0000313" key="2">
    <source>
        <dbReference type="EMBL" id="MBK9984266.1"/>
    </source>
</evidence>
<dbReference type="EMBL" id="JADKGY010000029">
    <property type="protein sequence ID" value="MBK9984266.1"/>
    <property type="molecule type" value="Genomic_DNA"/>
</dbReference>